<keyword evidence="1" id="KW-0732">Signal</keyword>
<accession>A0AAU7JIX9</accession>
<dbReference type="SUPFAM" id="SSF69318">
    <property type="entry name" value="Integrin alpha N-terminal domain"/>
    <property type="match status" value="1"/>
</dbReference>
<dbReference type="PROSITE" id="PS00330">
    <property type="entry name" value="HEMOLYSIN_CALCIUM"/>
    <property type="match status" value="1"/>
</dbReference>
<dbReference type="InterPro" id="IPR028994">
    <property type="entry name" value="Integrin_alpha_N"/>
</dbReference>
<evidence type="ECO:0000259" key="2">
    <source>
        <dbReference type="Pfam" id="PF17892"/>
    </source>
</evidence>
<dbReference type="Pfam" id="PF17892">
    <property type="entry name" value="Cadherin_5"/>
    <property type="match status" value="1"/>
</dbReference>
<gene>
    <name evidence="3" type="ORF">ABEG18_06085</name>
</gene>
<dbReference type="Pfam" id="PF00353">
    <property type="entry name" value="HemolysinCabind"/>
    <property type="match status" value="1"/>
</dbReference>
<dbReference type="GO" id="GO:0005509">
    <property type="term" value="F:calcium ion binding"/>
    <property type="evidence" value="ECO:0007669"/>
    <property type="project" value="InterPro"/>
</dbReference>
<dbReference type="InterPro" id="IPR011049">
    <property type="entry name" value="Serralysin-like_metalloprot_C"/>
</dbReference>
<dbReference type="RefSeq" id="WP_406857198.1">
    <property type="nucleotide sequence ID" value="NZ_CP157484.1"/>
</dbReference>
<organism evidence="3">
    <name type="scientific">Alsobacter sp. KACC 23698</name>
    <dbReference type="NCBI Taxonomy" id="3149229"/>
    <lineage>
        <taxon>Bacteria</taxon>
        <taxon>Pseudomonadati</taxon>
        <taxon>Pseudomonadota</taxon>
        <taxon>Alphaproteobacteria</taxon>
        <taxon>Hyphomicrobiales</taxon>
        <taxon>Alsobacteraceae</taxon>
        <taxon>Alsobacter</taxon>
    </lineage>
</organism>
<evidence type="ECO:0000313" key="3">
    <source>
        <dbReference type="EMBL" id="XBO40342.1"/>
    </source>
</evidence>
<dbReference type="InterPro" id="IPR018511">
    <property type="entry name" value="Hemolysin-typ_Ca-bd_CS"/>
</dbReference>
<proteinExistence type="predicted"/>
<dbReference type="NCBIfam" id="NF012211">
    <property type="entry name" value="tand_rpt_95"/>
    <property type="match status" value="2"/>
</dbReference>
<protein>
    <submittedName>
        <fullName evidence="3">FG-GAP-like repeat-containing protein</fullName>
    </submittedName>
</protein>
<dbReference type="EMBL" id="CP157484">
    <property type="protein sequence ID" value="XBO40342.1"/>
    <property type="molecule type" value="Genomic_DNA"/>
</dbReference>
<feature type="domain" description="Cadherin-like" evidence="2">
    <location>
        <begin position="362"/>
        <end position="454"/>
    </location>
</feature>
<reference evidence="3" key="1">
    <citation type="submission" date="2024-05" db="EMBL/GenBank/DDBJ databases">
        <authorList>
            <person name="Kim S."/>
            <person name="Heo J."/>
            <person name="Choi H."/>
            <person name="Choi Y."/>
            <person name="Kwon S.-W."/>
            <person name="Kim Y."/>
        </authorList>
    </citation>
    <scope>NUCLEOTIDE SEQUENCE</scope>
    <source>
        <strain evidence="3">KACC 23698</strain>
    </source>
</reference>
<dbReference type="PANTHER" id="PTHR46580">
    <property type="entry name" value="SENSOR KINASE-RELATED"/>
    <property type="match status" value="1"/>
</dbReference>
<dbReference type="InterPro" id="IPR013517">
    <property type="entry name" value="FG-GAP"/>
</dbReference>
<sequence length="817" mass="83130">MTTSINGTANADLIDVRGTATSYKITAGSGNDVVYAGAGNDYLDGGSDNDLLDGGAGSDTLIGGSGNDTLIFRASENVGSSDVYDGGSGTADRLQLQLSYNEWIRADVQADVTNAQQYLTPPGGKAFQFTAFNLSVKNVEYLDVYVAGVKMDLSNHAVTLNSDALSASEDGPGPAVNLLANDSVPDLVKAISVSQQPLHGAVVLATNFADVAAPVANATYTPDPTYWQSLAEGQTATETFTYTVTDANGDVASKSATVTITGRNDAPVAQALSASTNEDTPTLLSPVFADVDQGDAASVSVDATGAVGLVTLSPDGTIAYDPRGHFDALAPGASATDIFHYTVKDSHGASSTQTASITVTGVNDAPSGSATAVLAHGTENTPYTLSAADLLAGFADPDGGVLSAAHLTADHATIVANSGGSFTIAPSQDYHGPVTLSYDVLDGQGGSIAASNNIVFDAVEGPPAMALRQFPSAAHNNVIVADVNADGRQDVIITNGLAGVGVLLGAGDGSFGPETDFAAGANTAFVAAADLDGDHNTDLVVTNYGFGVNTLSVLRGNGDGTFQSPVAYAAGETPWTVRLADIDGDAKLDAIVSSNSYANGFYTLKGNGDGSFQAPVNYPGIWSTVLVNATGLVVSDFNEDGKSDVLVVGYSYGDVHLYTGNGDGSMTSAATINTGHEAVLSLANADLNGDGHQDMAYSDLGGHVYVAFGNGDGTFQAERAYTIGTRSYDLSVADINGDGKSDLVVSNGDPWFTASQVGVSVLYNNGNGGFSDPVKYDTGQASGAIATADLNGDGRVDIVSANATTNLSVLLNDYHLI</sequence>
<dbReference type="Pfam" id="PF13517">
    <property type="entry name" value="FG-GAP_3"/>
    <property type="match status" value="3"/>
</dbReference>
<dbReference type="Pfam" id="PF17963">
    <property type="entry name" value="Big_9"/>
    <property type="match status" value="2"/>
</dbReference>
<dbReference type="Gene3D" id="2.130.10.130">
    <property type="entry name" value="Integrin alpha, N-terminal"/>
    <property type="match status" value="2"/>
</dbReference>
<dbReference type="SUPFAM" id="SSF51120">
    <property type="entry name" value="beta-Roll"/>
    <property type="match status" value="1"/>
</dbReference>
<dbReference type="PRINTS" id="PR00313">
    <property type="entry name" value="CABNDNGRPT"/>
</dbReference>
<dbReference type="InterPro" id="IPR001343">
    <property type="entry name" value="Hemolysn_Ca-bd"/>
</dbReference>
<dbReference type="InterPro" id="IPR010221">
    <property type="entry name" value="VCBS_dom"/>
</dbReference>
<evidence type="ECO:0000256" key="1">
    <source>
        <dbReference type="ARBA" id="ARBA00022729"/>
    </source>
</evidence>
<dbReference type="AlphaFoldDB" id="A0AAU7JIX9"/>
<name>A0AAU7JIX9_9HYPH</name>
<dbReference type="InterPro" id="IPR041690">
    <property type="entry name" value="Cadherin_5"/>
</dbReference>
<dbReference type="Gene3D" id="2.150.10.10">
    <property type="entry name" value="Serralysin-like metalloprotease, C-terminal"/>
    <property type="match status" value="1"/>
</dbReference>
<dbReference type="NCBIfam" id="TIGR01965">
    <property type="entry name" value="VCBS_repeat"/>
    <property type="match status" value="2"/>
</dbReference>
<dbReference type="Gene3D" id="2.30.30.100">
    <property type="match status" value="2"/>
</dbReference>